<keyword evidence="2" id="KW-1185">Reference proteome</keyword>
<comment type="caution">
    <text evidence="1">The sequence shown here is derived from an EMBL/GenBank/DDBJ whole genome shotgun (WGS) entry which is preliminary data.</text>
</comment>
<protein>
    <submittedName>
        <fullName evidence="1">Uncharacterized protein</fullName>
    </submittedName>
</protein>
<accession>A0A5B7DN36</accession>
<reference evidence="1 2" key="1">
    <citation type="submission" date="2019-05" db="EMBL/GenBank/DDBJ databases">
        <title>Another draft genome of Portunus trituberculatus and its Hox gene families provides insights of decapod evolution.</title>
        <authorList>
            <person name="Jeong J.-H."/>
            <person name="Song I."/>
            <person name="Kim S."/>
            <person name="Choi T."/>
            <person name="Kim D."/>
            <person name="Ryu S."/>
            <person name="Kim W."/>
        </authorList>
    </citation>
    <scope>NUCLEOTIDE SEQUENCE [LARGE SCALE GENOMIC DNA]</scope>
    <source>
        <tissue evidence="1">Muscle</tissue>
    </source>
</reference>
<dbReference type="AlphaFoldDB" id="A0A5B7DN36"/>
<evidence type="ECO:0000313" key="1">
    <source>
        <dbReference type="EMBL" id="MPC23031.1"/>
    </source>
</evidence>
<gene>
    <name evidence="1" type="ORF">E2C01_016065</name>
</gene>
<sequence>MKRKEDIDLGVVIQYTLTQERYVNGFDQLTCQFDIHTTRYQPNQIYHHPKFAASQPGESVN</sequence>
<dbReference type="EMBL" id="VSRR010001157">
    <property type="protein sequence ID" value="MPC23031.1"/>
    <property type="molecule type" value="Genomic_DNA"/>
</dbReference>
<evidence type="ECO:0000313" key="2">
    <source>
        <dbReference type="Proteomes" id="UP000324222"/>
    </source>
</evidence>
<proteinExistence type="predicted"/>
<dbReference type="Proteomes" id="UP000324222">
    <property type="component" value="Unassembled WGS sequence"/>
</dbReference>
<organism evidence="1 2">
    <name type="scientific">Portunus trituberculatus</name>
    <name type="common">Swimming crab</name>
    <name type="synonym">Neptunus trituberculatus</name>
    <dbReference type="NCBI Taxonomy" id="210409"/>
    <lineage>
        <taxon>Eukaryota</taxon>
        <taxon>Metazoa</taxon>
        <taxon>Ecdysozoa</taxon>
        <taxon>Arthropoda</taxon>
        <taxon>Crustacea</taxon>
        <taxon>Multicrustacea</taxon>
        <taxon>Malacostraca</taxon>
        <taxon>Eumalacostraca</taxon>
        <taxon>Eucarida</taxon>
        <taxon>Decapoda</taxon>
        <taxon>Pleocyemata</taxon>
        <taxon>Brachyura</taxon>
        <taxon>Eubrachyura</taxon>
        <taxon>Portunoidea</taxon>
        <taxon>Portunidae</taxon>
        <taxon>Portuninae</taxon>
        <taxon>Portunus</taxon>
    </lineage>
</organism>
<name>A0A5B7DN36_PORTR</name>